<dbReference type="PROSITE" id="PS50294">
    <property type="entry name" value="WD_REPEATS_REGION"/>
    <property type="match status" value="1"/>
</dbReference>
<dbReference type="Gene3D" id="2.130.10.10">
    <property type="entry name" value="YVTN repeat-like/Quinoprotein amine dehydrogenase"/>
    <property type="match status" value="2"/>
</dbReference>
<dbReference type="PANTHER" id="PTHR44019:SF8">
    <property type="entry name" value="POC1 CENTRIOLAR PROTEIN HOMOLOG"/>
    <property type="match status" value="1"/>
</dbReference>
<feature type="compositionally biased region" description="Pro residues" evidence="4">
    <location>
        <begin position="267"/>
        <end position="278"/>
    </location>
</feature>
<dbReference type="Pfam" id="PF00400">
    <property type="entry name" value="WD40"/>
    <property type="match status" value="1"/>
</dbReference>
<accession>A0ABQ6MW50</accession>
<name>A0ABQ6MW50_9STRA</name>
<dbReference type="InterPro" id="IPR001680">
    <property type="entry name" value="WD40_rpt"/>
</dbReference>
<dbReference type="PROSITE" id="PS50082">
    <property type="entry name" value="WD_REPEATS_2"/>
    <property type="match status" value="1"/>
</dbReference>
<keyword evidence="2" id="KW-0677">Repeat</keyword>
<organism evidence="5 6">
    <name type="scientific">Tetraparma gracilis</name>
    <dbReference type="NCBI Taxonomy" id="2962635"/>
    <lineage>
        <taxon>Eukaryota</taxon>
        <taxon>Sar</taxon>
        <taxon>Stramenopiles</taxon>
        <taxon>Ochrophyta</taxon>
        <taxon>Bolidophyceae</taxon>
        <taxon>Parmales</taxon>
        <taxon>Triparmaceae</taxon>
        <taxon>Tetraparma</taxon>
    </lineage>
</organism>
<dbReference type="InterPro" id="IPR015943">
    <property type="entry name" value="WD40/YVTN_repeat-like_dom_sf"/>
</dbReference>
<feature type="region of interest" description="Disordered" evidence="4">
    <location>
        <begin position="260"/>
        <end position="282"/>
    </location>
</feature>
<feature type="repeat" description="WD" evidence="3">
    <location>
        <begin position="351"/>
        <end position="384"/>
    </location>
</feature>
<evidence type="ECO:0000256" key="3">
    <source>
        <dbReference type="PROSITE-ProRule" id="PRU00221"/>
    </source>
</evidence>
<keyword evidence="6" id="KW-1185">Reference proteome</keyword>
<evidence type="ECO:0000256" key="1">
    <source>
        <dbReference type="ARBA" id="ARBA00022574"/>
    </source>
</evidence>
<dbReference type="SMART" id="SM00320">
    <property type="entry name" value="WD40"/>
    <property type="match status" value="6"/>
</dbReference>
<sequence length="807" mass="85388">MISSPSTPSHSIPTFLQSQGATLSLYALPDGHSGSAPSLLWHTSLSPLASAAPPLPPQLLFPNAPFLSSLPRPPGLPTCACFDPASPLLYVGTSAGFVLCLGARDGKGVAWYEHAKGRPGREAAPDGAPHGPPHGPPRSATPAAAPAATPDTRCTAERVLAVSAAAGLLASSSEGGFVAVFSTAVGGGALARFECREDVADVDPPDADRPDAWRSDRGFMRPVGVAQPVRCLGFSCEGSTLFCGGESEKLEVWDTSSLKAAANADPPADPSADPPADSPPLVSTPLQRIPCHGCWLNALSFLAPPPPPTPLLTSDLLALGDVLGAVSLWRFEQTVRAGAVTKRDLQCLFRFKAHVSLVTSLAVSPEGDRMLTSGIDGAVKVWDVGASVWEKGGGKVKGGAKEYEQAPRASLSPGIHLAGHNGGITGAVFSRVQLSTPVSSPPSCPVTCTFGIGCDVAVWGRSDGRLKQLLVAHQRAIKAVDVLHGESGEVVVVSGDEEGRIILWDLTPEDAPETDGASAELNLRCPDEDERATWLHHRVPVRSVKFCGGKDQVVSCDATGKVIIVDSATAECLVEFLGGSVSCNGWNFWARGGSGDGSDVFLVTTGLDKIVIWDCVSGRIESHQSVPPEAGYIEGYDTVTPESFGEDKLVSVVCCTDGGRAFYWPPRRNLVPDEDDFLPKAPVKKGNNDVDSEEEEEERRAKERELYKDLVDLMSMVEESGEDLEHFKNGFRGISFGSKREIVAWGIHYVFLWLPTIDNMGYTYHSCYTAGESVYGISHARADGAGSIHCVLEDGWSYKFATTAGNA</sequence>
<dbReference type="InterPro" id="IPR036322">
    <property type="entry name" value="WD40_repeat_dom_sf"/>
</dbReference>
<dbReference type="PROSITE" id="PS00678">
    <property type="entry name" value="WD_REPEATS_1"/>
    <property type="match status" value="1"/>
</dbReference>
<dbReference type="SUPFAM" id="SSF50978">
    <property type="entry name" value="WD40 repeat-like"/>
    <property type="match status" value="2"/>
</dbReference>
<dbReference type="InterPro" id="IPR019775">
    <property type="entry name" value="WD40_repeat_CS"/>
</dbReference>
<protein>
    <submittedName>
        <fullName evidence="5">Uncharacterized protein</fullName>
    </submittedName>
</protein>
<reference evidence="5 6" key="1">
    <citation type="journal article" date="2023" name="Commun. Biol.">
        <title>Genome analysis of Parmales, the sister group of diatoms, reveals the evolutionary specialization of diatoms from phago-mixotrophs to photoautotrophs.</title>
        <authorList>
            <person name="Ban H."/>
            <person name="Sato S."/>
            <person name="Yoshikawa S."/>
            <person name="Yamada K."/>
            <person name="Nakamura Y."/>
            <person name="Ichinomiya M."/>
            <person name="Sato N."/>
            <person name="Blanc-Mathieu R."/>
            <person name="Endo H."/>
            <person name="Kuwata A."/>
            <person name="Ogata H."/>
        </authorList>
    </citation>
    <scope>NUCLEOTIDE SEQUENCE [LARGE SCALE GENOMIC DNA]</scope>
</reference>
<dbReference type="EMBL" id="BRYB01000603">
    <property type="protein sequence ID" value="GMI33760.1"/>
    <property type="molecule type" value="Genomic_DNA"/>
</dbReference>
<dbReference type="PANTHER" id="PTHR44019">
    <property type="entry name" value="WD REPEAT-CONTAINING PROTEIN 55"/>
    <property type="match status" value="1"/>
</dbReference>
<evidence type="ECO:0000256" key="2">
    <source>
        <dbReference type="ARBA" id="ARBA00022737"/>
    </source>
</evidence>
<evidence type="ECO:0000313" key="5">
    <source>
        <dbReference type="EMBL" id="GMI33760.1"/>
    </source>
</evidence>
<feature type="compositionally biased region" description="Low complexity" evidence="4">
    <location>
        <begin position="137"/>
        <end position="150"/>
    </location>
</feature>
<keyword evidence="1 3" id="KW-0853">WD repeat</keyword>
<feature type="region of interest" description="Disordered" evidence="4">
    <location>
        <begin position="673"/>
        <end position="701"/>
    </location>
</feature>
<feature type="region of interest" description="Disordered" evidence="4">
    <location>
        <begin position="116"/>
        <end position="150"/>
    </location>
</feature>
<proteinExistence type="predicted"/>
<dbReference type="InterPro" id="IPR050505">
    <property type="entry name" value="WDR55/POC1"/>
</dbReference>
<dbReference type="Proteomes" id="UP001165060">
    <property type="component" value="Unassembled WGS sequence"/>
</dbReference>
<evidence type="ECO:0000256" key="4">
    <source>
        <dbReference type="SAM" id="MobiDB-lite"/>
    </source>
</evidence>
<comment type="caution">
    <text evidence="5">The sequence shown here is derived from an EMBL/GenBank/DDBJ whole genome shotgun (WGS) entry which is preliminary data.</text>
</comment>
<gene>
    <name evidence="5" type="ORF">TeGR_g3648</name>
</gene>
<evidence type="ECO:0000313" key="6">
    <source>
        <dbReference type="Proteomes" id="UP001165060"/>
    </source>
</evidence>